<keyword evidence="2" id="KW-0812">Transmembrane</keyword>
<evidence type="ECO:0000256" key="3">
    <source>
        <dbReference type="SAM" id="SignalP"/>
    </source>
</evidence>
<feature type="signal peptide" evidence="3">
    <location>
        <begin position="1"/>
        <end position="27"/>
    </location>
</feature>
<sequence>MKAPVAVVSAPLLGLVLAGFSVTPAPAHSAAEPGPSSAVSEAVSSAVRYGAPCGEPSAASRAGERNAAGKGVVQLCVDVLRSTPVPSGSPRPAPIASPGAVIGGADDDDTADAPADLALTGASSWVLAVSLGLTAVVVGVVVRRSRRIRT</sequence>
<reference evidence="4 5" key="1">
    <citation type="journal article" date="2016" name="Front. Microbiol.">
        <title>Genomic Resource of Rice Seed Associated Bacteria.</title>
        <authorList>
            <person name="Midha S."/>
            <person name="Bansal K."/>
            <person name="Sharma S."/>
            <person name="Kumar N."/>
            <person name="Patil P.P."/>
            <person name="Chaudhry V."/>
            <person name="Patil P.B."/>
        </authorList>
    </citation>
    <scope>NUCLEOTIDE SEQUENCE [LARGE SCALE GENOMIC DNA]</scope>
    <source>
        <strain evidence="4 5">NS220</strain>
    </source>
</reference>
<feature type="chain" id="PRO_5039604734" evidence="3">
    <location>
        <begin position="28"/>
        <end position="150"/>
    </location>
</feature>
<keyword evidence="2" id="KW-0472">Membrane</keyword>
<dbReference type="Proteomes" id="UP000075025">
    <property type="component" value="Unassembled WGS sequence"/>
</dbReference>
<dbReference type="EMBL" id="LDRT01000025">
    <property type="protein sequence ID" value="KTR95754.1"/>
    <property type="molecule type" value="Genomic_DNA"/>
</dbReference>
<comment type="caution">
    <text evidence="4">The sequence shown here is derived from an EMBL/GenBank/DDBJ whole genome shotgun (WGS) entry which is preliminary data.</text>
</comment>
<feature type="transmembrane region" description="Helical" evidence="2">
    <location>
        <begin position="122"/>
        <end position="142"/>
    </location>
</feature>
<evidence type="ECO:0000313" key="4">
    <source>
        <dbReference type="EMBL" id="KTR95754.1"/>
    </source>
</evidence>
<dbReference type="AlphaFoldDB" id="A0A147EZG4"/>
<evidence type="ECO:0000256" key="2">
    <source>
        <dbReference type="SAM" id="Phobius"/>
    </source>
</evidence>
<evidence type="ECO:0000313" key="5">
    <source>
        <dbReference type="Proteomes" id="UP000075025"/>
    </source>
</evidence>
<keyword evidence="3" id="KW-0732">Signal</keyword>
<proteinExistence type="predicted"/>
<evidence type="ECO:0000256" key="1">
    <source>
        <dbReference type="SAM" id="MobiDB-lite"/>
    </source>
</evidence>
<organism evidence="4 5">
    <name type="scientific">Microbacterium testaceum</name>
    <name type="common">Aureobacterium testaceum</name>
    <name type="synonym">Brevibacterium testaceum</name>
    <dbReference type="NCBI Taxonomy" id="2033"/>
    <lineage>
        <taxon>Bacteria</taxon>
        <taxon>Bacillati</taxon>
        <taxon>Actinomycetota</taxon>
        <taxon>Actinomycetes</taxon>
        <taxon>Micrococcales</taxon>
        <taxon>Microbacteriaceae</taxon>
        <taxon>Microbacterium</taxon>
    </lineage>
</organism>
<dbReference type="PATRIC" id="fig|2033.6.peg.1864"/>
<keyword evidence="2" id="KW-1133">Transmembrane helix</keyword>
<feature type="region of interest" description="Disordered" evidence="1">
    <location>
        <begin position="83"/>
        <end position="108"/>
    </location>
</feature>
<accession>A0A147EZG4</accession>
<protein>
    <submittedName>
        <fullName evidence="4">Uncharacterized protein</fullName>
    </submittedName>
</protein>
<name>A0A147EZG4_MICTE</name>
<gene>
    <name evidence="4" type="ORF">NS220_04855</name>
</gene>